<keyword evidence="2" id="KW-1185">Reference proteome</keyword>
<reference evidence="1 2" key="1">
    <citation type="journal article" date="2020" name="Genome Biol. Evol.">
        <title>Comparative genomics of strictly vertically transmitted, feminizing microsporidia endosymbionts of amphipod crustaceans.</title>
        <authorList>
            <person name="Cormier A."/>
            <person name="Chebbi M.A."/>
            <person name="Giraud I."/>
            <person name="Wattier R."/>
            <person name="Teixeira M."/>
            <person name="Gilbert C."/>
            <person name="Rigaud T."/>
            <person name="Cordaux R."/>
        </authorList>
    </citation>
    <scope>NUCLEOTIDE SEQUENCE [LARGE SCALE GENOMIC DNA]</scope>
    <source>
        <strain evidence="1 2">Ou3-Ou53</strain>
    </source>
</reference>
<sequence length="102" mass="12105">MFCSNNGLGHMNPFPPSNHRCGRERASKHLLTELLENIFCFQIWQITELNIKKNLFQPKYGCLRKRVTERKRKYLKDTDSRLLKPKITANKDFKVGEKVHIF</sequence>
<evidence type="ECO:0000313" key="1">
    <source>
        <dbReference type="EMBL" id="KAF9763067.1"/>
    </source>
</evidence>
<dbReference type="EMBL" id="SBJO01000104">
    <property type="protein sequence ID" value="KAF9763067.1"/>
    <property type="molecule type" value="Genomic_DNA"/>
</dbReference>
<dbReference type="AlphaFoldDB" id="A0A9P6GZ93"/>
<evidence type="ECO:0000313" key="2">
    <source>
        <dbReference type="Proteomes" id="UP000740883"/>
    </source>
</evidence>
<protein>
    <submittedName>
        <fullName evidence="1">Uncharacterized protein</fullName>
    </submittedName>
</protein>
<accession>A0A9P6GZ93</accession>
<organism evidence="1 2">
    <name type="scientific">Nosema granulosis</name>
    <dbReference type="NCBI Taxonomy" id="83296"/>
    <lineage>
        <taxon>Eukaryota</taxon>
        <taxon>Fungi</taxon>
        <taxon>Fungi incertae sedis</taxon>
        <taxon>Microsporidia</taxon>
        <taxon>Nosematidae</taxon>
        <taxon>Nosema</taxon>
    </lineage>
</organism>
<dbReference type="Proteomes" id="UP000740883">
    <property type="component" value="Unassembled WGS sequence"/>
</dbReference>
<name>A0A9P6GZ93_9MICR</name>
<proteinExistence type="predicted"/>
<comment type="caution">
    <text evidence="1">The sequence shown here is derived from an EMBL/GenBank/DDBJ whole genome shotgun (WGS) entry which is preliminary data.</text>
</comment>
<gene>
    <name evidence="1" type="ORF">NGRA_1538</name>
</gene>